<gene>
    <name evidence="5" type="ORF">D7032_03700</name>
</gene>
<dbReference type="PANTHER" id="PTHR42855">
    <property type="entry name" value="ABC TRANSPORTER ATP-BINDING SUBUNIT"/>
    <property type="match status" value="1"/>
</dbReference>
<evidence type="ECO:0000259" key="4">
    <source>
        <dbReference type="PROSITE" id="PS50893"/>
    </source>
</evidence>
<dbReference type="SUPFAM" id="SSF52540">
    <property type="entry name" value="P-loop containing nucleoside triphosphate hydrolases"/>
    <property type="match status" value="2"/>
</dbReference>
<protein>
    <submittedName>
        <fullName evidence="5">ABC-F family ATP-binding cassette domain-containing protein</fullName>
    </submittedName>
</protein>
<evidence type="ECO:0000256" key="3">
    <source>
        <dbReference type="SAM" id="MobiDB-lite"/>
    </source>
</evidence>
<dbReference type="Gene3D" id="3.40.50.300">
    <property type="entry name" value="P-loop containing nucleotide triphosphate hydrolases"/>
    <property type="match status" value="2"/>
</dbReference>
<dbReference type="PROSITE" id="PS50893">
    <property type="entry name" value="ABC_TRANSPORTER_2"/>
    <property type="match status" value="1"/>
</dbReference>
<dbReference type="AlphaFoldDB" id="A0A7T8INJ7"/>
<dbReference type="EMBL" id="CP032664">
    <property type="protein sequence ID" value="QQO82432.1"/>
    <property type="molecule type" value="Genomic_DNA"/>
</dbReference>
<name>A0A7T8INJ7_9GAMM</name>
<reference evidence="5" key="1">
    <citation type="submission" date="2018-09" db="EMBL/GenBank/DDBJ databases">
        <title>Genome sequencing and analysis.</title>
        <authorList>
            <person name="Huang Y.-T."/>
        </authorList>
    </citation>
    <scope>NUCLEOTIDE SEQUENCE</scope>
    <source>
        <strain evidence="5">HIDE</strain>
    </source>
</reference>
<dbReference type="InterPro" id="IPR051309">
    <property type="entry name" value="ABCF_ATPase"/>
</dbReference>
<dbReference type="InterPro" id="IPR003439">
    <property type="entry name" value="ABC_transporter-like_ATP-bd"/>
</dbReference>
<sequence>MQAFNARQISLYTHGLEPLFADISCSLSARMTGLIGRNGIGKSLLGEILCGLRAPDSGTVERRGICGIYRQQQEPKLLTAAASRIDGPSSQVPTMQTGSYLSQCLGLATRLQALTQIEQGCCDSHWFEQLNDDWQVRQTFCELCRELGLPAEPELEFERLSGGQQAKLKLWRLFQSEADWLLLDEPSNHLDRGGRQWLRQRMSAFSGQILLISHDIDLLRQMDEIWELNSLGLDSYGGNYDSYWHKHTLAQQALERRLENVDKARRQARKQAQLSRERAQKRAAKGEKLARSGSQAKVLLDHQKERAGANAAAMATRERQHQRLLDSELAGLKQQCEQRRRQTLTLGRETLGQPVAKQTLVRLLDAVLPYGSREPINLTLSSGKKLRLAGTNGSGKSSLLRVLQARLALSAGQVQLNGHSVYLDQHFSLLKPEWTLLETLQRCAQVDSSPIDHNQVNHNLMDDSQRRTLLAQIGFRAEQVHRTVACLSGGEKMKLAMLYVSHLRGNPLLLLDEPDNHLDIESKARLAAALATYPGAFILVSHDEEFVAQTGIEEAFSLPNSGS</sequence>
<dbReference type="PANTHER" id="PTHR42855:SF2">
    <property type="entry name" value="DRUG RESISTANCE ABC TRANSPORTER,ATP-BINDING PROTEIN"/>
    <property type="match status" value="1"/>
</dbReference>
<evidence type="ECO:0000256" key="1">
    <source>
        <dbReference type="ARBA" id="ARBA00022741"/>
    </source>
</evidence>
<organism evidence="5">
    <name type="scientific">Shewanella algae</name>
    <dbReference type="NCBI Taxonomy" id="38313"/>
    <lineage>
        <taxon>Bacteria</taxon>
        <taxon>Pseudomonadati</taxon>
        <taxon>Pseudomonadota</taxon>
        <taxon>Gammaproteobacteria</taxon>
        <taxon>Alteromonadales</taxon>
        <taxon>Shewanellaceae</taxon>
        <taxon>Shewanella</taxon>
    </lineage>
</organism>
<dbReference type="GO" id="GO:0005524">
    <property type="term" value="F:ATP binding"/>
    <property type="evidence" value="ECO:0007669"/>
    <property type="project" value="UniProtKB-KW"/>
</dbReference>
<feature type="region of interest" description="Disordered" evidence="3">
    <location>
        <begin position="265"/>
        <end position="295"/>
    </location>
</feature>
<dbReference type="InterPro" id="IPR027417">
    <property type="entry name" value="P-loop_NTPase"/>
</dbReference>
<dbReference type="SMART" id="SM00382">
    <property type="entry name" value="AAA"/>
    <property type="match status" value="2"/>
</dbReference>
<evidence type="ECO:0000256" key="2">
    <source>
        <dbReference type="ARBA" id="ARBA00022840"/>
    </source>
</evidence>
<evidence type="ECO:0000313" key="5">
    <source>
        <dbReference type="EMBL" id="QQO82432.1"/>
    </source>
</evidence>
<accession>A0A7T8INJ7</accession>
<feature type="compositionally biased region" description="Basic and acidic residues" evidence="3">
    <location>
        <begin position="275"/>
        <end position="290"/>
    </location>
</feature>
<feature type="domain" description="ABC transporter" evidence="4">
    <location>
        <begin position="4"/>
        <end position="255"/>
    </location>
</feature>
<keyword evidence="2 5" id="KW-0067">ATP-binding</keyword>
<dbReference type="InterPro" id="IPR003593">
    <property type="entry name" value="AAA+_ATPase"/>
</dbReference>
<proteinExistence type="predicted"/>
<dbReference type="Pfam" id="PF00005">
    <property type="entry name" value="ABC_tran"/>
    <property type="match status" value="2"/>
</dbReference>
<dbReference type="RefSeq" id="WP_345862116.1">
    <property type="nucleotide sequence ID" value="NZ_CP032664.1"/>
</dbReference>
<dbReference type="GO" id="GO:0016887">
    <property type="term" value="F:ATP hydrolysis activity"/>
    <property type="evidence" value="ECO:0007669"/>
    <property type="project" value="InterPro"/>
</dbReference>
<keyword evidence="1" id="KW-0547">Nucleotide-binding</keyword>